<reference evidence="2" key="1">
    <citation type="journal article" date="2023" name="PLoS Negl. Trop. Dis.">
        <title>A genome sequence for Biomphalaria pfeifferi, the major vector snail for the human-infecting parasite Schistosoma mansoni.</title>
        <authorList>
            <person name="Bu L."/>
            <person name="Lu L."/>
            <person name="Laidemitt M.R."/>
            <person name="Zhang S.M."/>
            <person name="Mutuku M."/>
            <person name="Mkoji G."/>
            <person name="Steinauer M."/>
            <person name="Loker E.S."/>
        </authorList>
    </citation>
    <scope>NUCLEOTIDE SEQUENCE</scope>
    <source>
        <strain evidence="2">KasaAsao</strain>
    </source>
</reference>
<dbReference type="GO" id="GO:0003677">
    <property type="term" value="F:DNA binding"/>
    <property type="evidence" value="ECO:0007669"/>
    <property type="project" value="TreeGrafter"/>
</dbReference>
<sequence length="182" mass="20670">MTCAERCLTNTVIFCAKAAGNAILPMHVYKQKLMKDELVDGAHPGKIAVCNESGWMTADSYSKCMDHFIKSVKPSKEKPVLLILDKHTSYSKNLQVITAASNSCVIMLSLPPHTTIKLQPLDVSFFKPLQSLYLQESDKWLFNNTGRGITVFQVATQEQLLSKFCYWFFEMWHMAMQLTCIH</sequence>
<accession>A0AAD8FEH7</accession>
<dbReference type="InterPro" id="IPR050863">
    <property type="entry name" value="CenT-Element_Derived"/>
</dbReference>
<protein>
    <submittedName>
        <fullName evidence="2">Tigger transposable element-derived protein 6</fullName>
    </submittedName>
</protein>
<proteinExistence type="predicted"/>
<dbReference type="InterPro" id="IPR004875">
    <property type="entry name" value="DDE_SF_endonuclease_dom"/>
</dbReference>
<evidence type="ECO:0000313" key="2">
    <source>
        <dbReference type="EMBL" id="KAK0061982.1"/>
    </source>
</evidence>
<dbReference type="PANTHER" id="PTHR19303:SF74">
    <property type="entry name" value="POGO TRANSPOSABLE ELEMENT WITH KRAB DOMAIN"/>
    <property type="match status" value="1"/>
</dbReference>
<feature type="domain" description="DDE-1" evidence="1">
    <location>
        <begin position="11"/>
        <end position="172"/>
    </location>
</feature>
<reference evidence="2" key="2">
    <citation type="submission" date="2023-04" db="EMBL/GenBank/DDBJ databases">
        <authorList>
            <person name="Bu L."/>
            <person name="Lu L."/>
            <person name="Laidemitt M.R."/>
            <person name="Zhang S.M."/>
            <person name="Mutuku M."/>
            <person name="Mkoji G."/>
            <person name="Steinauer M."/>
            <person name="Loker E.S."/>
        </authorList>
    </citation>
    <scope>NUCLEOTIDE SEQUENCE</scope>
    <source>
        <strain evidence="2">KasaAsao</strain>
        <tissue evidence="2">Whole Snail</tissue>
    </source>
</reference>
<evidence type="ECO:0000313" key="3">
    <source>
        <dbReference type="Proteomes" id="UP001233172"/>
    </source>
</evidence>
<dbReference type="Proteomes" id="UP001233172">
    <property type="component" value="Unassembled WGS sequence"/>
</dbReference>
<dbReference type="AlphaFoldDB" id="A0AAD8FEH7"/>
<name>A0AAD8FEH7_BIOPF</name>
<comment type="caution">
    <text evidence="2">The sequence shown here is derived from an EMBL/GenBank/DDBJ whole genome shotgun (WGS) entry which is preliminary data.</text>
</comment>
<dbReference type="EMBL" id="JASAOG010000027">
    <property type="protein sequence ID" value="KAK0061982.1"/>
    <property type="molecule type" value="Genomic_DNA"/>
</dbReference>
<organism evidence="2 3">
    <name type="scientific">Biomphalaria pfeifferi</name>
    <name type="common">Bloodfluke planorb</name>
    <name type="synonym">Freshwater snail</name>
    <dbReference type="NCBI Taxonomy" id="112525"/>
    <lineage>
        <taxon>Eukaryota</taxon>
        <taxon>Metazoa</taxon>
        <taxon>Spiralia</taxon>
        <taxon>Lophotrochozoa</taxon>
        <taxon>Mollusca</taxon>
        <taxon>Gastropoda</taxon>
        <taxon>Heterobranchia</taxon>
        <taxon>Euthyneura</taxon>
        <taxon>Panpulmonata</taxon>
        <taxon>Hygrophila</taxon>
        <taxon>Lymnaeoidea</taxon>
        <taxon>Planorbidae</taxon>
        <taxon>Biomphalaria</taxon>
    </lineage>
</organism>
<dbReference type="PANTHER" id="PTHR19303">
    <property type="entry name" value="TRANSPOSON"/>
    <property type="match status" value="1"/>
</dbReference>
<keyword evidence="3" id="KW-1185">Reference proteome</keyword>
<evidence type="ECO:0000259" key="1">
    <source>
        <dbReference type="Pfam" id="PF03184"/>
    </source>
</evidence>
<gene>
    <name evidence="2" type="ORF">Bpfe_008475</name>
</gene>
<dbReference type="GO" id="GO:0005634">
    <property type="term" value="C:nucleus"/>
    <property type="evidence" value="ECO:0007669"/>
    <property type="project" value="TreeGrafter"/>
</dbReference>
<dbReference type="Pfam" id="PF03184">
    <property type="entry name" value="DDE_1"/>
    <property type="match status" value="1"/>
</dbReference>